<reference evidence="1 2" key="1">
    <citation type="journal article" date="2014" name="Genome Biol. Evol.">
        <title>The genome of the myxosporean Thelohanellus kitauei shows adaptations to nutrient acquisition within its fish host.</title>
        <authorList>
            <person name="Yang Y."/>
            <person name="Xiong J."/>
            <person name="Zhou Z."/>
            <person name="Huo F."/>
            <person name="Miao W."/>
            <person name="Ran C."/>
            <person name="Liu Y."/>
            <person name="Zhang J."/>
            <person name="Feng J."/>
            <person name="Wang M."/>
            <person name="Wang M."/>
            <person name="Wang L."/>
            <person name="Yao B."/>
        </authorList>
    </citation>
    <scope>NUCLEOTIDE SEQUENCE [LARGE SCALE GENOMIC DNA]</scope>
    <source>
        <strain evidence="1">Wuqing</strain>
    </source>
</reference>
<sequence>MYELKLGKQTMSFMPRIAVHRNAAIILITTLSKLLELYVSELAISNGKIRSQTLEREKNRQRKKQIKCNISPEYQDYQEKDILNDGSDGQTRDFEAEFAAVMPMSDLSWPSFPRKPHYCHHIVITLPEKANGVWKIELLVWGNLKNQNIAAVVASYLGLIRIARAMKLDAIDDELLLQTVKHIVRVMMGEEYLKYFADLLDQMIQEMNTSTLPVLSIQLNESTDVATGSQL</sequence>
<gene>
    <name evidence="1" type="ORF">RF11_04924</name>
</gene>
<comment type="caution">
    <text evidence="1">The sequence shown here is derived from an EMBL/GenBank/DDBJ whole genome shotgun (WGS) entry which is preliminary data.</text>
</comment>
<dbReference type="Proteomes" id="UP000031668">
    <property type="component" value="Unassembled WGS sequence"/>
</dbReference>
<dbReference type="AlphaFoldDB" id="A0A0C2N2G9"/>
<keyword evidence="2" id="KW-1185">Reference proteome</keyword>
<evidence type="ECO:0000313" key="1">
    <source>
        <dbReference type="EMBL" id="KII70565.1"/>
    </source>
</evidence>
<evidence type="ECO:0000313" key="2">
    <source>
        <dbReference type="Proteomes" id="UP000031668"/>
    </source>
</evidence>
<dbReference type="OrthoDB" id="1101576at2759"/>
<organism evidence="1 2">
    <name type="scientific">Thelohanellus kitauei</name>
    <name type="common">Myxosporean</name>
    <dbReference type="NCBI Taxonomy" id="669202"/>
    <lineage>
        <taxon>Eukaryota</taxon>
        <taxon>Metazoa</taxon>
        <taxon>Cnidaria</taxon>
        <taxon>Myxozoa</taxon>
        <taxon>Myxosporea</taxon>
        <taxon>Bivalvulida</taxon>
        <taxon>Platysporina</taxon>
        <taxon>Myxobolidae</taxon>
        <taxon>Thelohanellus</taxon>
    </lineage>
</organism>
<dbReference type="EMBL" id="JWZT01002018">
    <property type="protein sequence ID" value="KII70565.1"/>
    <property type="molecule type" value="Genomic_DNA"/>
</dbReference>
<protein>
    <submittedName>
        <fullName evidence="1">Uncharacterized protein</fullName>
    </submittedName>
</protein>
<proteinExistence type="predicted"/>
<accession>A0A0C2N2G9</accession>
<name>A0A0C2N2G9_THEKT</name>